<dbReference type="PANTHER" id="PTHR34700:SF4">
    <property type="entry name" value="PHAGE-LIKE ELEMENT PBSX PROTEIN XKDP"/>
    <property type="match status" value="1"/>
</dbReference>
<feature type="region of interest" description="Disordered" evidence="1">
    <location>
        <begin position="196"/>
        <end position="222"/>
    </location>
</feature>
<sequence>MNQVDDQLPPPPPPPPPVGMAGTASTTGSGEVRERGPQRFQRADPSARTERSLPAAFGAGFALLALVVGVPVGLLLLAGPPPVPTSWPTRDDLTAAIGVEQLVGVLMWIVWLAWLQFTVCVLVELRSAVRGVGIPSRVPMSSASQRMARLLVGAVMLAVTAVGQASAAVPATMPEAPSSVQSATYQADAAATADDSAGVQATVHGSDEQADAKQRDSGPSDRAVYRLGDMVLDPDDGKELLGKKVYVVQPPEGRYHDNLWDIAERTLGEGRRYSEIFELNKGRTQPDGHELSLARLIYPNWLIVLPEDAVGVDTVTYDEPEAETEPEADAPVSPERAEGTDETDASTSDGERGAHVDQGAGDGSGTQTERDLLGVGFDRTPSEQGAEGQVSDAAGGWTAHAELVGAGLLGAGLLASIEVVRRRRRMPEPSGDGVEAEVALRIGADPDRARWLDHALRSLAAACRDAGLSLPASYAAVVDDQSVELLLAPPREQAPQPWSVADGGRRWLLRRETVAASAEGRSRPGAPAPYPGLVSLGRDGDRDVLLDLEAAGGPISIGGDPAAAFEVATAVAVELATNCWSDRLRVTAAAMPDELTVFDPERLRVVEDLAEALPELRTRRAAGEAPDVLRGRLRPDGDGVWTAEYVVSGSAPDGELMTELAELTDSAGRSPVGVVCAGEFAGARWRLSVDSAGSLQIPVLGVNVRANRLSWRSVEALADLVAPAPSGDGPQSPGGQTGWLPDVRPEVPTPPAELDVADLATAPVRVFILGPAEVQANRPIADDRRELATEIVVYLALHRDGVHPAVLSASIWPRGVGTSVLDATLDRVRQWLGTDPEGSPYLLETPDGRLKLSERALLDWDVVCSLLRRSRRAQRVQEEIDLLSKALRVARGPVLTERPTGRYSWLARARVERVATDVLVDAAHRLSALYWDGGDPGAASAAASAGLRVRPGEQLLWRDLLQARHAVDGSGGLATAAAEMSAMLRAIGVADLSPETEALLEELSPGSSRQMWAPDGRDSA</sequence>
<reference evidence="4 5" key="1">
    <citation type="submission" date="2020-02" db="EMBL/GenBank/DDBJ databases">
        <authorList>
            <person name="Li X.-J."/>
            <person name="Han X.-M."/>
        </authorList>
    </citation>
    <scope>NUCLEOTIDE SEQUENCE [LARGE SCALE GENOMIC DNA]</scope>
    <source>
        <strain evidence="4 5">CCTCC AB 2017055</strain>
    </source>
</reference>
<protein>
    <recommendedName>
        <fullName evidence="3">Bacterial transcriptional activator domain-containing protein</fullName>
    </recommendedName>
</protein>
<gene>
    <name evidence="4" type="ORF">G1H10_21700</name>
</gene>
<feature type="transmembrane region" description="Helical" evidence="2">
    <location>
        <begin position="150"/>
        <end position="169"/>
    </location>
</feature>
<feature type="region of interest" description="Disordered" evidence="1">
    <location>
        <begin position="1001"/>
        <end position="1020"/>
    </location>
</feature>
<evidence type="ECO:0000256" key="1">
    <source>
        <dbReference type="SAM" id="MobiDB-lite"/>
    </source>
</evidence>
<dbReference type="InterPro" id="IPR011990">
    <property type="entry name" value="TPR-like_helical_dom_sf"/>
</dbReference>
<keyword evidence="2" id="KW-1133">Transmembrane helix</keyword>
<feature type="compositionally biased region" description="Pro residues" evidence="1">
    <location>
        <begin position="8"/>
        <end position="18"/>
    </location>
</feature>
<dbReference type="EMBL" id="JAAGOA010000017">
    <property type="protein sequence ID" value="NEE02784.1"/>
    <property type="molecule type" value="Genomic_DNA"/>
</dbReference>
<dbReference type="Gene3D" id="1.25.40.10">
    <property type="entry name" value="Tetratricopeptide repeat domain"/>
    <property type="match status" value="1"/>
</dbReference>
<feature type="compositionally biased region" description="Basic and acidic residues" evidence="1">
    <location>
        <begin position="205"/>
        <end position="219"/>
    </location>
</feature>
<dbReference type="AlphaFoldDB" id="A0A6L9SDU1"/>
<evidence type="ECO:0000313" key="4">
    <source>
        <dbReference type="EMBL" id="NEE02784.1"/>
    </source>
</evidence>
<feature type="compositionally biased region" description="Low complexity" evidence="1">
    <location>
        <begin position="21"/>
        <end position="30"/>
    </location>
</feature>
<keyword evidence="2" id="KW-0812">Transmembrane</keyword>
<feature type="compositionally biased region" description="Acidic residues" evidence="1">
    <location>
        <begin position="318"/>
        <end position="328"/>
    </location>
</feature>
<feature type="domain" description="Bacterial transcriptional activator" evidence="3">
    <location>
        <begin position="858"/>
        <end position="1004"/>
    </location>
</feature>
<dbReference type="InterPro" id="IPR036779">
    <property type="entry name" value="LysM_dom_sf"/>
</dbReference>
<feature type="compositionally biased region" description="Low complexity" evidence="1">
    <location>
        <begin position="722"/>
        <end position="734"/>
    </location>
</feature>
<accession>A0A6L9SDU1</accession>
<dbReference type="InterPro" id="IPR052196">
    <property type="entry name" value="Bact_Kbp"/>
</dbReference>
<feature type="compositionally biased region" description="Basic and acidic residues" evidence="1">
    <location>
        <begin position="31"/>
        <end position="47"/>
    </location>
</feature>
<organism evidence="4 5">
    <name type="scientific">Phytoactinopolyspora halotolerans</name>
    <dbReference type="NCBI Taxonomy" id="1981512"/>
    <lineage>
        <taxon>Bacteria</taxon>
        <taxon>Bacillati</taxon>
        <taxon>Actinomycetota</taxon>
        <taxon>Actinomycetes</taxon>
        <taxon>Jiangellales</taxon>
        <taxon>Jiangellaceae</taxon>
        <taxon>Phytoactinopolyspora</taxon>
    </lineage>
</organism>
<proteinExistence type="predicted"/>
<evidence type="ECO:0000313" key="5">
    <source>
        <dbReference type="Proteomes" id="UP000475214"/>
    </source>
</evidence>
<comment type="caution">
    <text evidence="4">The sequence shown here is derived from an EMBL/GenBank/DDBJ whole genome shotgun (WGS) entry which is preliminary data.</text>
</comment>
<feature type="region of interest" description="Disordered" evidence="1">
    <location>
        <begin position="1"/>
        <end position="47"/>
    </location>
</feature>
<evidence type="ECO:0000256" key="2">
    <source>
        <dbReference type="SAM" id="Phobius"/>
    </source>
</evidence>
<dbReference type="SMART" id="SM01043">
    <property type="entry name" value="BTAD"/>
    <property type="match status" value="1"/>
</dbReference>
<dbReference type="Proteomes" id="UP000475214">
    <property type="component" value="Unassembled WGS sequence"/>
</dbReference>
<name>A0A6L9SDU1_9ACTN</name>
<keyword evidence="5" id="KW-1185">Reference proteome</keyword>
<dbReference type="Gene3D" id="3.10.350.10">
    <property type="entry name" value="LysM domain"/>
    <property type="match status" value="1"/>
</dbReference>
<feature type="region of interest" description="Disordered" evidence="1">
    <location>
        <begin position="318"/>
        <end position="370"/>
    </location>
</feature>
<keyword evidence="2" id="KW-0472">Membrane</keyword>
<dbReference type="PANTHER" id="PTHR34700">
    <property type="entry name" value="POTASSIUM BINDING PROTEIN KBP"/>
    <property type="match status" value="1"/>
</dbReference>
<feature type="transmembrane region" description="Helical" evidence="2">
    <location>
        <begin position="55"/>
        <end position="78"/>
    </location>
</feature>
<feature type="region of interest" description="Disordered" evidence="1">
    <location>
        <begin position="722"/>
        <end position="741"/>
    </location>
</feature>
<dbReference type="InterPro" id="IPR005158">
    <property type="entry name" value="BTAD"/>
</dbReference>
<evidence type="ECO:0000259" key="3">
    <source>
        <dbReference type="SMART" id="SM01043"/>
    </source>
</evidence>
<dbReference type="RefSeq" id="WP_163741680.1">
    <property type="nucleotide sequence ID" value="NZ_JAAGOA010000017.1"/>
</dbReference>